<feature type="compositionally biased region" description="Basic residues" evidence="1">
    <location>
        <begin position="1"/>
        <end position="10"/>
    </location>
</feature>
<dbReference type="Pfam" id="PF04081">
    <property type="entry name" value="DNA_pol_delta_4"/>
    <property type="match status" value="1"/>
</dbReference>
<evidence type="ECO:0000313" key="2">
    <source>
        <dbReference type="EMBL" id="OII77966.1"/>
    </source>
</evidence>
<comment type="caution">
    <text evidence="2">The sequence shown here is derived from an EMBL/GenBank/DDBJ whole genome shotgun (WGS) entry which is preliminary data.</text>
</comment>
<dbReference type="Proteomes" id="UP000186804">
    <property type="component" value="Unassembled WGS sequence"/>
</dbReference>
<protein>
    <submittedName>
        <fullName evidence="2">Uncharacterized protein</fullName>
    </submittedName>
</protein>
<evidence type="ECO:0000313" key="3">
    <source>
        <dbReference type="Proteomes" id="UP000186804"/>
    </source>
</evidence>
<name>A0A1J4MUZ3_9CRYT</name>
<feature type="compositionally biased region" description="Polar residues" evidence="1">
    <location>
        <begin position="11"/>
        <end position="36"/>
    </location>
</feature>
<dbReference type="OrthoDB" id="337486at2759"/>
<reference evidence="2 3" key="1">
    <citation type="submission" date="2016-10" db="EMBL/GenBank/DDBJ databases">
        <title>Reductive evolution of mitochondrial metabolism and differential evolution of invasion-related proteins in Cryptosporidium.</title>
        <authorList>
            <person name="Liu S."/>
            <person name="Roellig D.M."/>
            <person name="Guo Y."/>
            <person name="Li N."/>
            <person name="Frace M.A."/>
            <person name="Tang K."/>
            <person name="Zhang L."/>
            <person name="Feng Y."/>
            <person name="Xiao L."/>
        </authorList>
    </citation>
    <scope>NUCLEOTIDE SEQUENCE [LARGE SCALE GENOMIC DNA]</scope>
    <source>
        <strain evidence="2">30847</strain>
    </source>
</reference>
<dbReference type="InterPro" id="IPR007218">
    <property type="entry name" value="DNA_pol_delta_4"/>
</dbReference>
<accession>A0A1J4MUZ3</accession>
<dbReference type="GO" id="GO:0006260">
    <property type="term" value="P:DNA replication"/>
    <property type="evidence" value="ECO:0007669"/>
    <property type="project" value="InterPro"/>
</dbReference>
<dbReference type="VEuPathDB" id="CryptoDB:cand_037740"/>
<dbReference type="GO" id="GO:0000731">
    <property type="term" value="P:DNA synthesis involved in DNA repair"/>
    <property type="evidence" value="ECO:0007669"/>
    <property type="project" value="InterPro"/>
</dbReference>
<organism evidence="2 3">
    <name type="scientific">Cryptosporidium andersoni</name>
    <dbReference type="NCBI Taxonomy" id="117008"/>
    <lineage>
        <taxon>Eukaryota</taxon>
        <taxon>Sar</taxon>
        <taxon>Alveolata</taxon>
        <taxon>Apicomplexa</taxon>
        <taxon>Conoidasida</taxon>
        <taxon>Coccidia</taxon>
        <taxon>Eucoccidiorida</taxon>
        <taxon>Eimeriorina</taxon>
        <taxon>Cryptosporidiidae</taxon>
        <taxon>Cryptosporidium</taxon>
    </lineage>
</organism>
<dbReference type="AlphaFoldDB" id="A0A1J4MUZ3"/>
<sequence>MAKKRIKKQKVNSIPSEQAQLSGFTSSNVRNNQNNVKGLIAQRESKYTSVSQDDEFTRLLREFDLNPIYGPSTDTTRIERLNRAKKLRIPIETNTEQAIMMDHSRLSTIDQFLKVVMSN</sequence>
<dbReference type="EMBL" id="LRBS01000011">
    <property type="protein sequence ID" value="OII77966.1"/>
    <property type="molecule type" value="Genomic_DNA"/>
</dbReference>
<dbReference type="RefSeq" id="XP_067069812.1">
    <property type="nucleotide sequence ID" value="XM_067213999.1"/>
</dbReference>
<gene>
    <name evidence="2" type="ORF">cand_037740</name>
</gene>
<evidence type="ECO:0000256" key="1">
    <source>
        <dbReference type="SAM" id="MobiDB-lite"/>
    </source>
</evidence>
<keyword evidence="3" id="KW-1185">Reference proteome</keyword>
<proteinExistence type="predicted"/>
<feature type="region of interest" description="Disordered" evidence="1">
    <location>
        <begin position="1"/>
        <end position="45"/>
    </location>
</feature>
<dbReference type="GeneID" id="92367958"/>